<organism evidence="1 2">
    <name type="scientific">Vallitalea pronyensis</name>
    <dbReference type="NCBI Taxonomy" id="1348613"/>
    <lineage>
        <taxon>Bacteria</taxon>
        <taxon>Bacillati</taxon>
        <taxon>Bacillota</taxon>
        <taxon>Clostridia</taxon>
        <taxon>Lachnospirales</taxon>
        <taxon>Vallitaleaceae</taxon>
        <taxon>Vallitalea</taxon>
    </lineage>
</organism>
<dbReference type="RefSeq" id="WP_212694105.1">
    <property type="nucleotide sequence ID" value="NZ_CP058649.1"/>
</dbReference>
<protein>
    <submittedName>
        <fullName evidence="1">Uncharacterized protein</fullName>
    </submittedName>
</protein>
<dbReference type="AlphaFoldDB" id="A0A8J8MKJ2"/>
<name>A0A8J8MKJ2_9FIRM</name>
<evidence type="ECO:0000313" key="2">
    <source>
        <dbReference type="Proteomes" id="UP000683246"/>
    </source>
</evidence>
<reference evidence="1" key="1">
    <citation type="submission" date="2020-07" db="EMBL/GenBank/DDBJ databases">
        <title>Vallitalea pronyensis genome.</title>
        <authorList>
            <person name="Postec A."/>
        </authorList>
    </citation>
    <scope>NUCLEOTIDE SEQUENCE</scope>
    <source>
        <strain evidence="1">FatNI3</strain>
    </source>
</reference>
<sequence>MKTRIVPLWYKEKVSAFINVELFFKFVYSYDITHTCGDSDGTIVGGVIGQQLESLLNGLENCCPIFPNN</sequence>
<dbReference type="KEGG" id="vpy:HZI73_14490"/>
<proteinExistence type="predicted"/>
<accession>A0A8J8MKJ2</accession>
<keyword evidence="2" id="KW-1185">Reference proteome</keyword>
<evidence type="ECO:0000313" key="1">
    <source>
        <dbReference type="EMBL" id="QUI23420.1"/>
    </source>
</evidence>
<dbReference type="Proteomes" id="UP000683246">
    <property type="component" value="Chromosome"/>
</dbReference>
<dbReference type="EMBL" id="CP058649">
    <property type="protein sequence ID" value="QUI23420.1"/>
    <property type="molecule type" value="Genomic_DNA"/>
</dbReference>
<gene>
    <name evidence="1" type="ORF">HZI73_14490</name>
</gene>